<proteinExistence type="predicted"/>
<keyword evidence="2" id="KW-1185">Reference proteome</keyword>
<dbReference type="AlphaFoldDB" id="A0A0D9W2C8"/>
<organism evidence="1 2">
    <name type="scientific">Leersia perrieri</name>
    <dbReference type="NCBI Taxonomy" id="77586"/>
    <lineage>
        <taxon>Eukaryota</taxon>
        <taxon>Viridiplantae</taxon>
        <taxon>Streptophyta</taxon>
        <taxon>Embryophyta</taxon>
        <taxon>Tracheophyta</taxon>
        <taxon>Spermatophyta</taxon>
        <taxon>Magnoliopsida</taxon>
        <taxon>Liliopsida</taxon>
        <taxon>Poales</taxon>
        <taxon>Poaceae</taxon>
        <taxon>BOP clade</taxon>
        <taxon>Oryzoideae</taxon>
        <taxon>Oryzeae</taxon>
        <taxon>Oryzinae</taxon>
        <taxon>Leersia</taxon>
    </lineage>
</organism>
<protein>
    <submittedName>
        <fullName evidence="1">Uncharacterized protein</fullName>
    </submittedName>
</protein>
<sequence length="207" mass="22743">MWNPILLWNHTKHYSPAVIIIYCGNWSSSPSTVSKPNSVYKLDSSSSARRRLKRHACLKYTAYAAVRSWIVGAGAGGDTVFFFDTNTGNGIRGPNLESPKSCPVITSVGNKVYAFSRNPCWKRHHKSDPDFPPWFELLDLNGSKVVKFAATAAADDEEHDEELMDAHGGNCRSLLACHGISARYSSASSRPHLLCGHSLLHIGIVQS</sequence>
<name>A0A0D9W2C8_9ORYZ</name>
<dbReference type="HOGENOM" id="CLU_1328059_0_0_1"/>
<reference evidence="1" key="3">
    <citation type="submission" date="2015-04" db="UniProtKB">
        <authorList>
            <consortium name="EnsemblPlants"/>
        </authorList>
    </citation>
    <scope>IDENTIFICATION</scope>
</reference>
<evidence type="ECO:0000313" key="1">
    <source>
        <dbReference type="EnsemblPlants" id="LPERR04G01910.1"/>
    </source>
</evidence>
<reference evidence="1 2" key="1">
    <citation type="submission" date="2012-08" db="EMBL/GenBank/DDBJ databases">
        <title>Oryza genome evolution.</title>
        <authorList>
            <person name="Wing R.A."/>
        </authorList>
    </citation>
    <scope>NUCLEOTIDE SEQUENCE</scope>
</reference>
<accession>A0A0D9W2C8</accession>
<dbReference type="SUPFAM" id="SSF50965">
    <property type="entry name" value="Galactose oxidase, central domain"/>
    <property type="match status" value="1"/>
</dbReference>
<dbReference type="InterPro" id="IPR011043">
    <property type="entry name" value="Gal_Oxase/kelch_b-propeller"/>
</dbReference>
<dbReference type="Pfam" id="PF07893">
    <property type="entry name" value="DUF1668"/>
    <property type="match status" value="1"/>
</dbReference>
<evidence type="ECO:0000313" key="2">
    <source>
        <dbReference type="Proteomes" id="UP000032180"/>
    </source>
</evidence>
<dbReference type="EnsemblPlants" id="LPERR04G01910.1">
    <property type="protein sequence ID" value="LPERR04G01910.1"/>
    <property type="gene ID" value="LPERR04G01910"/>
</dbReference>
<dbReference type="Gramene" id="LPERR04G01910.1">
    <property type="protein sequence ID" value="LPERR04G01910.1"/>
    <property type="gene ID" value="LPERR04G01910"/>
</dbReference>
<dbReference type="Proteomes" id="UP000032180">
    <property type="component" value="Chromosome 4"/>
</dbReference>
<reference evidence="2" key="2">
    <citation type="submission" date="2013-12" db="EMBL/GenBank/DDBJ databases">
        <authorList>
            <person name="Yu Y."/>
            <person name="Lee S."/>
            <person name="de Baynast K."/>
            <person name="Wissotski M."/>
            <person name="Liu L."/>
            <person name="Talag J."/>
            <person name="Goicoechea J."/>
            <person name="Angelova A."/>
            <person name="Jetty R."/>
            <person name="Kudrna D."/>
            <person name="Golser W."/>
            <person name="Rivera L."/>
            <person name="Zhang J."/>
            <person name="Wing R."/>
        </authorList>
    </citation>
    <scope>NUCLEOTIDE SEQUENCE</scope>
</reference>
<dbReference type="InterPro" id="IPR012871">
    <property type="entry name" value="DUF1668_ORYSA"/>
</dbReference>